<evidence type="ECO:0000256" key="1">
    <source>
        <dbReference type="SAM" id="MobiDB-lite"/>
    </source>
</evidence>
<sequence length="145" mass="15716">MVVHSGNPGRLSLQLVPPSSNGQKITLVLRRWFLVKEMEDPSMEFLLDAVDRFPLSEQFADSHEHLGPVPIVLLANSGAGIAVPADSNAGSGCSQQVDGDGADTARAGVRCRPDSSRARWVQSTDRVNPQAPGWTKRHSTARRFT</sequence>
<reference evidence="3" key="1">
    <citation type="journal article" date="2014" name="Science">
        <title>Ancient hybridizations among the ancestral genomes of bread wheat.</title>
        <authorList>
            <consortium name="International Wheat Genome Sequencing Consortium,"/>
            <person name="Marcussen T."/>
            <person name="Sandve S.R."/>
            <person name="Heier L."/>
            <person name="Spannagl M."/>
            <person name="Pfeifer M."/>
            <person name="Jakobsen K.S."/>
            <person name="Wulff B.B."/>
            <person name="Steuernagel B."/>
            <person name="Mayer K.F."/>
            <person name="Olsen O.A."/>
        </authorList>
    </citation>
    <scope>NUCLEOTIDE SEQUENCE [LARGE SCALE GENOMIC DNA]</scope>
    <source>
        <strain evidence="3">cv. AL8/78</strain>
    </source>
</reference>
<feature type="compositionally biased region" description="Basic residues" evidence="1">
    <location>
        <begin position="135"/>
        <end position="145"/>
    </location>
</feature>
<proteinExistence type="predicted"/>
<feature type="region of interest" description="Disordered" evidence="1">
    <location>
        <begin position="124"/>
        <end position="145"/>
    </location>
</feature>
<accession>A0A453TCB4</accession>
<protein>
    <submittedName>
        <fullName evidence="2">Uncharacterized protein</fullName>
    </submittedName>
</protein>
<name>A0A453TCB4_AEGTS</name>
<evidence type="ECO:0000313" key="2">
    <source>
        <dbReference type="EnsemblPlants" id="AET7Gv21338400.12"/>
    </source>
</evidence>
<reference evidence="2" key="5">
    <citation type="journal article" date="2021" name="G3 (Bethesda)">
        <title>Aegilops tauschii genome assembly Aet v5.0 features greater sequence contiguity and improved annotation.</title>
        <authorList>
            <person name="Wang L."/>
            <person name="Zhu T."/>
            <person name="Rodriguez J.C."/>
            <person name="Deal K.R."/>
            <person name="Dubcovsky J."/>
            <person name="McGuire P.E."/>
            <person name="Lux T."/>
            <person name="Spannagl M."/>
            <person name="Mayer K.F.X."/>
            <person name="Baldrich P."/>
            <person name="Meyers B.C."/>
            <person name="Huo N."/>
            <person name="Gu Y.Q."/>
            <person name="Zhou H."/>
            <person name="Devos K.M."/>
            <person name="Bennetzen J.L."/>
            <person name="Unver T."/>
            <person name="Budak H."/>
            <person name="Gulick P.J."/>
            <person name="Galiba G."/>
            <person name="Kalapos B."/>
            <person name="Nelson D.R."/>
            <person name="Li P."/>
            <person name="You F.M."/>
            <person name="Luo M.C."/>
            <person name="Dvorak J."/>
        </authorList>
    </citation>
    <scope>NUCLEOTIDE SEQUENCE [LARGE SCALE GENOMIC DNA]</scope>
    <source>
        <strain evidence="2">cv. AL8/78</strain>
    </source>
</reference>
<evidence type="ECO:0000313" key="3">
    <source>
        <dbReference type="Proteomes" id="UP000015105"/>
    </source>
</evidence>
<dbReference type="Proteomes" id="UP000015105">
    <property type="component" value="Chromosome 7D"/>
</dbReference>
<dbReference type="Gramene" id="AET7Gv21338400.12">
    <property type="protein sequence ID" value="AET7Gv21338400.12"/>
    <property type="gene ID" value="AET7Gv21338400"/>
</dbReference>
<reference evidence="2" key="4">
    <citation type="submission" date="2019-03" db="UniProtKB">
        <authorList>
            <consortium name="EnsemblPlants"/>
        </authorList>
    </citation>
    <scope>IDENTIFICATION</scope>
</reference>
<reference evidence="3" key="2">
    <citation type="journal article" date="2017" name="Nat. Plants">
        <title>The Aegilops tauschii genome reveals multiple impacts of transposons.</title>
        <authorList>
            <person name="Zhao G."/>
            <person name="Zou C."/>
            <person name="Li K."/>
            <person name="Wang K."/>
            <person name="Li T."/>
            <person name="Gao L."/>
            <person name="Zhang X."/>
            <person name="Wang H."/>
            <person name="Yang Z."/>
            <person name="Liu X."/>
            <person name="Jiang W."/>
            <person name="Mao L."/>
            <person name="Kong X."/>
            <person name="Jiao Y."/>
            <person name="Jia J."/>
        </authorList>
    </citation>
    <scope>NUCLEOTIDE SEQUENCE [LARGE SCALE GENOMIC DNA]</scope>
    <source>
        <strain evidence="3">cv. AL8/78</strain>
    </source>
</reference>
<dbReference type="AlphaFoldDB" id="A0A453TCB4"/>
<keyword evidence="3" id="KW-1185">Reference proteome</keyword>
<reference evidence="2" key="3">
    <citation type="journal article" date="2017" name="Nature">
        <title>Genome sequence of the progenitor of the wheat D genome Aegilops tauschii.</title>
        <authorList>
            <person name="Luo M.C."/>
            <person name="Gu Y.Q."/>
            <person name="Puiu D."/>
            <person name="Wang H."/>
            <person name="Twardziok S.O."/>
            <person name="Deal K.R."/>
            <person name="Huo N."/>
            <person name="Zhu T."/>
            <person name="Wang L."/>
            <person name="Wang Y."/>
            <person name="McGuire P.E."/>
            <person name="Liu S."/>
            <person name="Long H."/>
            <person name="Ramasamy R.K."/>
            <person name="Rodriguez J.C."/>
            <person name="Van S.L."/>
            <person name="Yuan L."/>
            <person name="Wang Z."/>
            <person name="Xia Z."/>
            <person name="Xiao L."/>
            <person name="Anderson O.D."/>
            <person name="Ouyang S."/>
            <person name="Liang Y."/>
            <person name="Zimin A.V."/>
            <person name="Pertea G."/>
            <person name="Qi P."/>
            <person name="Bennetzen J.L."/>
            <person name="Dai X."/>
            <person name="Dawson M.W."/>
            <person name="Muller H.G."/>
            <person name="Kugler K."/>
            <person name="Rivarola-Duarte L."/>
            <person name="Spannagl M."/>
            <person name="Mayer K.F.X."/>
            <person name="Lu F.H."/>
            <person name="Bevan M.W."/>
            <person name="Leroy P."/>
            <person name="Li P."/>
            <person name="You F.M."/>
            <person name="Sun Q."/>
            <person name="Liu Z."/>
            <person name="Lyons E."/>
            <person name="Wicker T."/>
            <person name="Salzberg S.L."/>
            <person name="Devos K.M."/>
            <person name="Dvorak J."/>
        </authorList>
    </citation>
    <scope>NUCLEOTIDE SEQUENCE [LARGE SCALE GENOMIC DNA]</scope>
    <source>
        <strain evidence="2">cv. AL8/78</strain>
    </source>
</reference>
<organism evidence="2 3">
    <name type="scientific">Aegilops tauschii subsp. strangulata</name>
    <name type="common">Goatgrass</name>
    <dbReference type="NCBI Taxonomy" id="200361"/>
    <lineage>
        <taxon>Eukaryota</taxon>
        <taxon>Viridiplantae</taxon>
        <taxon>Streptophyta</taxon>
        <taxon>Embryophyta</taxon>
        <taxon>Tracheophyta</taxon>
        <taxon>Spermatophyta</taxon>
        <taxon>Magnoliopsida</taxon>
        <taxon>Liliopsida</taxon>
        <taxon>Poales</taxon>
        <taxon>Poaceae</taxon>
        <taxon>BOP clade</taxon>
        <taxon>Pooideae</taxon>
        <taxon>Triticodae</taxon>
        <taxon>Triticeae</taxon>
        <taxon>Triticinae</taxon>
        <taxon>Aegilops</taxon>
    </lineage>
</organism>
<dbReference type="EnsemblPlants" id="AET7Gv21338400.12">
    <property type="protein sequence ID" value="AET7Gv21338400.12"/>
    <property type="gene ID" value="AET7Gv21338400"/>
</dbReference>